<evidence type="ECO:0000313" key="4">
    <source>
        <dbReference type="Proteomes" id="UP000198981"/>
    </source>
</evidence>
<dbReference type="STRING" id="1960309.SAMN03159343_3548"/>
<name>A0A1G4YU34_9ACTN</name>
<evidence type="ECO:0000256" key="1">
    <source>
        <dbReference type="SAM" id="MobiDB-lite"/>
    </source>
</evidence>
<reference evidence="4" key="1">
    <citation type="submission" date="2016-10" db="EMBL/GenBank/DDBJ databases">
        <authorList>
            <person name="Varghese N."/>
            <person name="Submissions S."/>
        </authorList>
    </citation>
    <scope>NUCLEOTIDE SEQUENCE [LARGE SCALE GENOMIC DNA]</scope>
    <source>
        <strain evidence="4">DSM 45722</strain>
    </source>
</reference>
<feature type="signal peptide" evidence="2">
    <location>
        <begin position="1"/>
        <end position="27"/>
    </location>
</feature>
<keyword evidence="2" id="KW-0732">Signal</keyword>
<dbReference type="EMBL" id="FMUH01000006">
    <property type="protein sequence ID" value="SCX56967.1"/>
    <property type="molecule type" value="Genomic_DNA"/>
</dbReference>
<evidence type="ECO:0000256" key="2">
    <source>
        <dbReference type="SAM" id="SignalP"/>
    </source>
</evidence>
<feature type="region of interest" description="Disordered" evidence="1">
    <location>
        <begin position="23"/>
        <end position="65"/>
    </location>
</feature>
<organism evidence="3 4">
    <name type="scientific">Klenkia marina</name>
    <dbReference type="NCBI Taxonomy" id="1960309"/>
    <lineage>
        <taxon>Bacteria</taxon>
        <taxon>Bacillati</taxon>
        <taxon>Actinomycetota</taxon>
        <taxon>Actinomycetes</taxon>
        <taxon>Geodermatophilales</taxon>
        <taxon>Geodermatophilaceae</taxon>
        <taxon>Klenkia</taxon>
    </lineage>
</organism>
<evidence type="ECO:0000313" key="3">
    <source>
        <dbReference type="EMBL" id="SCX56967.1"/>
    </source>
</evidence>
<gene>
    <name evidence="3" type="ORF">SAMN03159343_3548</name>
</gene>
<feature type="compositionally biased region" description="Low complexity" evidence="1">
    <location>
        <begin position="27"/>
        <end position="65"/>
    </location>
</feature>
<proteinExistence type="predicted"/>
<evidence type="ECO:0008006" key="5">
    <source>
        <dbReference type="Google" id="ProtNLM"/>
    </source>
</evidence>
<accession>A0A1G4YU34</accession>
<dbReference type="Proteomes" id="UP000198981">
    <property type="component" value="Unassembled WGS sequence"/>
</dbReference>
<sequence length="253" mass="24239">MKPIRRAPFALAAAGLLLAGCSSTVEGTASPSPTGEGGSSSSSSSSSAPSSSGGSSGSGDLSAGLLPEDAFGAGATVAPVTEADVAAGSAAGSLDGATVTPEACAAAVQKSQPSVEDLDGFAAQAATTGTTGTTITVQVITEGAPGDPAADLASAVQSCPQATVTSPEIGTATITFAVLDVPDIGDGSAALSYTTTVTGPDGTQLAIPAQVGVVRDGDRAVTLLSTTVGGTLDPASFAALLQQAYDYQAEQLD</sequence>
<dbReference type="AlphaFoldDB" id="A0A1G4YU34"/>
<dbReference type="PROSITE" id="PS51257">
    <property type="entry name" value="PROKAR_LIPOPROTEIN"/>
    <property type="match status" value="1"/>
</dbReference>
<protein>
    <recommendedName>
        <fullName evidence="5">PknH-like extracellular domain-containing protein</fullName>
    </recommendedName>
</protein>
<dbReference type="RefSeq" id="WP_092806777.1">
    <property type="nucleotide sequence ID" value="NZ_FMUH01000006.1"/>
</dbReference>
<dbReference type="OrthoDB" id="5185772at2"/>
<feature type="chain" id="PRO_5039170386" description="PknH-like extracellular domain-containing protein" evidence="2">
    <location>
        <begin position="28"/>
        <end position="253"/>
    </location>
</feature>
<keyword evidence="4" id="KW-1185">Reference proteome</keyword>